<accession>A0AAE0JNB0</accession>
<dbReference type="AlphaFoldDB" id="A0AAE0JNB0"/>
<feature type="region of interest" description="Disordered" evidence="1">
    <location>
        <begin position="1"/>
        <end position="87"/>
    </location>
</feature>
<feature type="compositionally biased region" description="Low complexity" evidence="1">
    <location>
        <begin position="66"/>
        <end position="82"/>
    </location>
</feature>
<reference evidence="2" key="2">
    <citation type="submission" date="2023-06" db="EMBL/GenBank/DDBJ databases">
        <authorList>
            <consortium name="Lawrence Berkeley National Laboratory"/>
            <person name="Haridas S."/>
            <person name="Hensen N."/>
            <person name="Bonometti L."/>
            <person name="Westerberg I."/>
            <person name="Brannstrom I.O."/>
            <person name="Guillou S."/>
            <person name="Cros-Aarteil S."/>
            <person name="Calhoun S."/>
            <person name="Kuo A."/>
            <person name="Mondo S."/>
            <person name="Pangilinan J."/>
            <person name="Riley R."/>
            <person name="Labutti K."/>
            <person name="Andreopoulos B."/>
            <person name="Lipzen A."/>
            <person name="Chen C."/>
            <person name="Yanf M."/>
            <person name="Daum C."/>
            <person name="Ng V."/>
            <person name="Clum A."/>
            <person name="Steindorff A."/>
            <person name="Ohm R."/>
            <person name="Martin F."/>
            <person name="Silar P."/>
            <person name="Natvig D."/>
            <person name="Lalanne C."/>
            <person name="Gautier V."/>
            <person name="Ament-Velasquez S.L."/>
            <person name="Kruys A."/>
            <person name="Hutchinson M.I."/>
            <person name="Powell A.J."/>
            <person name="Barry K."/>
            <person name="Miller A.N."/>
            <person name="Grigoriev I.V."/>
            <person name="Debuchy R."/>
            <person name="Gladieux P."/>
            <person name="Thoren M.H."/>
            <person name="Johannesson H."/>
        </authorList>
    </citation>
    <scope>NUCLEOTIDE SEQUENCE</scope>
    <source>
        <strain evidence="2">CBS 560.94</strain>
    </source>
</reference>
<comment type="caution">
    <text evidence="2">The sequence shown here is derived from an EMBL/GenBank/DDBJ whole genome shotgun (WGS) entry which is preliminary data.</text>
</comment>
<gene>
    <name evidence="2" type="ORF">B0H65DRAFT_24357</name>
</gene>
<proteinExistence type="predicted"/>
<evidence type="ECO:0000313" key="2">
    <source>
        <dbReference type="EMBL" id="KAK3354782.1"/>
    </source>
</evidence>
<protein>
    <submittedName>
        <fullName evidence="2">Uncharacterized protein</fullName>
    </submittedName>
</protein>
<dbReference type="Proteomes" id="UP001278500">
    <property type="component" value="Unassembled WGS sequence"/>
</dbReference>
<dbReference type="RefSeq" id="XP_062686160.1">
    <property type="nucleotide sequence ID" value="XM_062822357.1"/>
</dbReference>
<dbReference type="GeneID" id="87859511"/>
<sequence>MSSPASLTGTLASNASSAPDRQETYAVNLPVPVTATAPKATTKTAYLPPASAATSKPKYAQPPSPSSANATNMPTSNTPNPNLLGPTRTATVNFRRLSHLEMGDTNSVDINNIVSPHNHPIKEFFSVSVHTSDQPEEERERELGWRDAYEVMIKAPLRSLAQLARRMRRVRAEREEAMV</sequence>
<evidence type="ECO:0000313" key="3">
    <source>
        <dbReference type="Proteomes" id="UP001278500"/>
    </source>
</evidence>
<feature type="compositionally biased region" description="Polar residues" evidence="1">
    <location>
        <begin position="1"/>
        <end position="19"/>
    </location>
</feature>
<evidence type="ECO:0000256" key="1">
    <source>
        <dbReference type="SAM" id="MobiDB-lite"/>
    </source>
</evidence>
<organism evidence="2 3">
    <name type="scientific">Neurospora tetraspora</name>
    <dbReference type="NCBI Taxonomy" id="94610"/>
    <lineage>
        <taxon>Eukaryota</taxon>
        <taxon>Fungi</taxon>
        <taxon>Dikarya</taxon>
        <taxon>Ascomycota</taxon>
        <taxon>Pezizomycotina</taxon>
        <taxon>Sordariomycetes</taxon>
        <taxon>Sordariomycetidae</taxon>
        <taxon>Sordariales</taxon>
        <taxon>Sordariaceae</taxon>
        <taxon>Neurospora</taxon>
    </lineage>
</organism>
<keyword evidence="3" id="KW-1185">Reference proteome</keyword>
<dbReference type="EMBL" id="JAUEPP010000001">
    <property type="protein sequence ID" value="KAK3354782.1"/>
    <property type="molecule type" value="Genomic_DNA"/>
</dbReference>
<reference evidence="2" key="1">
    <citation type="journal article" date="2023" name="Mol. Phylogenet. Evol.">
        <title>Genome-scale phylogeny and comparative genomics of the fungal order Sordariales.</title>
        <authorList>
            <person name="Hensen N."/>
            <person name="Bonometti L."/>
            <person name="Westerberg I."/>
            <person name="Brannstrom I.O."/>
            <person name="Guillou S."/>
            <person name="Cros-Aarteil S."/>
            <person name="Calhoun S."/>
            <person name="Haridas S."/>
            <person name="Kuo A."/>
            <person name="Mondo S."/>
            <person name="Pangilinan J."/>
            <person name="Riley R."/>
            <person name="LaButti K."/>
            <person name="Andreopoulos B."/>
            <person name="Lipzen A."/>
            <person name="Chen C."/>
            <person name="Yan M."/>
            <person name="Daum C."/>
            <person name="Ng V."/>
            <person name="Clum A."/>
            <person name="Steindorff A."/>
            <person name="Ohm R.A."/>
            <person name="Martin F."/>
            <person name="Silar P."/>
            <person name="Natvig D.O."/>
            <person name="Lalanne C."/>
            <person name="Gautier V."/>
            <person name="Ament-Velasquez S.L."/>
            <person name="Kruys A."/>
            <person name="Hutchinson M.I."/>
            <person name="Powell A.J."/>
            <person name="Barry K."/>
            <person name="Miller A.N."/>
            <person name="Grigoriev I.V."/>
            <person name="Debuchy R."/>
            <person name="Gladieux P."/>
            <person name="Hiltunen Thoren M."/>
            <person name="Johannesson H."/>
        </authorList>
    </citation>
    <scope>NUCLEOTIDE SEQUENCE</scope>
    <source>
        <strain evidence="2">CBS 560.94</strain>
    </source>
</reference>
<name>A0AAE0JNB0_9PEZI</name>
<feature type="compositionally biased region" description="Low complexity" evidence="1">
    <location>
        <begin position="29"/>
        <end position="50"/>
    </location>
</feature>